<feature type="region of interest" description="Disordered" evidence="1">
    <location>
        <begin position="96"/>
        <end position="124"/>
    </location>
</feature>
<feature type="compositionally biased region" description="Polar residues" evidence="1">
    <location>
        <begin position="96"/>
        <end position="110"/>
    </location>
</feature>
<evidence type="ECO:0000313" key="2">
    <source>
        <dbReference type="EMBL" id="GAM37248.1"/>
    </source>
</evidence>
<evidence type="ECO:0000313" key="3">
    <source>
        <dbReference type="Proteomes" id="UP000053095"/>
    </source>
</evidence>
<name>A0A0B8N334_TALPI</name>
<accession>A0A0B8N334</accession>
<reference evidence="3" key="1">
    <citation type="journal article" date="2015" name="Genome Announc.">
        <title>Draft genome sequence of Talaromyces cellulolyticus strain Y-94, a source of lignocellulosic biomass-degrading enzymes.</title>
        <authorList>
            <person name="Fujii T."/>
            <person name="Koike H."/>
            <person name="Sawayama S."/>
            <person name="Yano S."/>
            <person name="Inoue H."/>
        </authorList>
    </citation>
    <scope>NUCLEOTIDE SEQUENCE [LARGE SCALE GENOMIC DNA]</scope>
    <source>
        <strain evidence="3">Y-94</strain>
    </source>
</reference>
<dbReference type="Proteomes" id="UP000053095">
    <property type="component" value="Unassembled WGS sequence"/>
</dbReference>
<proteinExistence type="predicted"/>
<dbReference type="EMBL" id="DF933819">
    <property type="protein sequence ID" value="GAM37248.1"/>
    <property type="molecule type" value="Genomic_DNA"/>
</dbReference>
<protein>
    <recommendedName>
        <fullName evidence="4">Myb-like domain-containing protein</fullName>
    </recommendedName>
</protein>
<evidence type="ECO:0008006" key="4">
    <source>
        <dbReference type="Google" id="ProtNLM"/>
    </source>
</evidence>
<feature type="compositionally biased region" description="Basic residues" evidence="1">
    <location>
        <begin position="111"/>
        <end position="124"/>
    </location>
</feature>
<organism evidence="2 3">
    <name type="scientific">Talaromyces pinophilus</name>
    <name type="common">Penicillium pinophilum</name>
    <dbReference type="NCBI Taxonomy" id="128442"/>
    <lineage>
        <taxon>Eukaryota</taxon>
        <taxon>Fungi</taxon>
        <taxon>Dikarya</taxon>
        <taxon>Ascomycota</taxon>
        <taxon>Pezizomycotina</taxon>
        <taxon>Eurotiomycetes</taxon>
        <taxon>Eurotiomycetidae</taxon>
        <taxon>Eurotiales</taxon>
        <taxon>Trichocomaceae</taxon>
        <taxon>Talaromyces</taxon>
        <taxon>Talaromyces sect. Talaromyces</taxon>
    </lineage>
</organism>
<gene>
    <name evidence="2" type="ORF">TCE0_023r07015</name>
</gene>
<dbReference type="AlphaFoldDB" id="A0A0B8N334"/>
<sequence>MTTHFESFGEMDVMGGLWTHSTQFQHNDSLTDINLMAQNDPFMCFVGTAGQYLQGSDYGHVEQKPNVGFDPDSTIILDDDILASGRLSSCLLPPENINTATKHMQPQPKTNKPRRQATQHQIKRKPVIHKEEENSFIQSLRTQNVPWKEISKLFFQRFGKSLSNASLQMRMLRRRKRASAWRDSDIKLLHEAYDYWERKKFALIATKLQELGASQTYTERQVTIQLEHTQCERAKDDKE</sequence>
<keyword evidence="3" id="KW-1185">Reference proteome</keyword>
<evidence type="ECO:0000256" key="1">
    <source>
        <dbReference type="SAM" id="MobiDB-lite"/>
    </source>
</evidence>